<evidence type="ECO:0000256" key="1">
    <source>
        <dbReference type="SAM" id="MobiDB-lite"/>
    </source>
</evidence>
<proteinExistence type="predicted"/>
<dbReference type="Proteomes" id="UP000028582">
    <property type="component" value="Unassembled WGS sequence"/>
</dbReference>
<gene>
    <name evidence="2" type="ORF">F444_14003</name>
</gene>
<dbReference type="EMBL" id="ANJA01002552">
    <property type="protein sequence ID" value="ETO69402.1"/>
    <property type="molecule type" value="Genomic_DNA"/>
</dbReference>
<evidence type="ECO:0008006" key="4">
    <source>
        <dbReference type="Google" id="ProtNLM"/>
    </source>
</evidence>
<comment type="caution">
    <text evidence="2">The sequence shown here is derived from an EMBL/GenBank/DDBJ whole genome shotgun (WGS) entry which is preliminary data.</text>
</comment>
<accession>A0A080ZRZ1</accession>
<evidence type="ECO:0000313" key="2">
    <source>
        <dbReference type="EMBL" id="ETO69402.1"/>
    </source>
</evidence>
<protein>
    <recommendedName>
        <fullName evidence="4">M96 mating-specific protein family</fullName>
    </recommendedName>
</protein>
<dbReference type="PANTHER" id="PTHR35796:SF3">
    <property type="entry name" value="BHLH DOMAIN-CONTAINING PROTEIN"/>
    <property type="match status" value="1"/>
</dbReference>
<dbReference type="AlphaFoldDB" id="A0A080ZRZ1"/>
<feature type="compositionally biased region" description="Low complexity" evidence="1">
    <location>
        <begin position="52"/>
        <end position="63"/>
    </location>
</feature>
<sequence length="420" mass="47362">MLPSPEDDFLLDESSVLAFLADCEVENEAAVQPSISATSTPTQCDALTPTWSDSSSSVSSPDKAPAKKSWRQRRKEEVLHLREVVKQLSTELERLKMAAGVHSTLPNAIETAPKFVQRAQAGHKTEASIMWEKIAGRQSMLRQSSEEENAKLREAVTHHIQQAKSLQRAIKRKLREDMISSSLEFIKRNRLNTRGMTPPLDSKEVFDKLLAGIDSVYHGVDEFFEHAGMHTLSCPGRRNNTAISRVSKGTFVEFLDSYALPFDVRQTTSAIWTPEEDRSVNDSLCFLQSFTAGNNTQMQSMAFAFTMEGIDFRVVMRSVTRKYTENGRTVFIKRTLIQPIYEEMSISLIETSRQVLKRGDLSALGPTTVMQTHREATIHGDLTILDGTKYPTLDIGVKNWEDNITRYNNRVEDQLIRALS</sequence>
<feature type="compositionally biased region" description="Polar residues" evidence="1">
    <location>
        <begin position="33"/>
        <end position="51"/>
    </location>
</feature>
<dbReference type="PANTHER" id="PTHR35796">
    <property type="entry name" value="HYPOTHETICAL CYTOSOLIC PROTEIN"/>
    <property type="match status" value="1"/>
</dbReference>
<name>A0A080ZRZ1_PHYNI</name>
<feature type="region of interest" description="Disordered" evidence="1">
    <location>
        <begin position="30"/>
        <end position="73"/>
    </location>
</feature>
<dbReference type="OrthoDB" id="127646at2759"/>
<organism evidence="2 3">
    <name type="scientific">Phytophthora nicotianae P1976</name>
    <dbReference type="NCBI Taxonomy" id="1317066"/>
    <lineage>
        <taxon>Eukaryota</taxon>
        <taxon>Sar</taxon>
        <taxon>Stramenopiles</taxon>
        <taxon>Oomycota</taxon>
        <taxon>Peronosporomycetes</taxon>
        <taxon>Peronosporales</taxon>
        <taxon>Peronosporaceae</taxon>
        <taxon>Phytophthora</taxon>
    </lineage>
</organism>
<reference evidence="2 3" key="1">
    <citation type="submission" date="2013-11" db="EMBL/GenBank/DDBJ databases">
        <title>The Genome Sequence of Phytophthora parasitica P1976.</title>
        <authorList>
            <consortium name="The Broad Institute Genomics Platform"/>
            <person name="Russ C."/>
            <person name="Tyler B."/>
            <person name="Panabieres F."/>
            <person name="Shan W."/>
            <person name="Tripathy S."/>
            <person name="Grunwald N."/>
            <person name="Machado M."/>
            <person name="Johnson C.S."/>
            <person name="Walker B."/>
            <person name="Young S."/>
            <person name="Zeng Q."/>
            <person name="Gargeya S."/>
            <person name="Fitzgerald M."/>
            <person name="Haas B."/>
            <person name="Abouelleil A."/>
            <person name="Allen A.W."/>
            <person name="Alvarado L."/>
            <person name="Arachchi H.M."/>
            <person name="Berlin A.M."/>
            <person name="Chapman S.B."/>
            <person name="Gainer-Dewar J."/>
            <person name="Goldberg J."/>
            <person name="Griggs A."/>
            <person name="Gujja S."/>
            <person name="Hansen M."/>
            <person name="Howarth C."/>
            <person name="Imamovic A."/>
            <person name="Ireland A."/>
            <person name="Larimer J."/>
            <person name="McCowan C."/>
            <person name="Murphy C."/>
            <person name="Pearson M."/>
            <person name="Poon T.W."/>
            <person name="Priest M."/>
            <person name="Roberts A."/>
            <person name="Saif S."/>
            <person name="Shea T."/>
            <person name="Sisk P."/>
            <person name="Sykes S."/>
            <person name="Wortman J."/>
            <person name="Nusbaum C."/>
            <person name="Birren B."/>
        </authorList>
    </citation>
    <scope>NUCLEOTIDE SEQUENCE [LARGE SCALE GENOMIC DNA]</scope>
    <source>
        <strain evidence="2 3">P1976</strain>
    </source>
</reference>
<evidence type="ECO:0000313" key="3">
    <source>
        <dbReference type="Proteomes" id="UP000028582"/>
    </source>
</evidence>